<dbReference type="RefSeq" id="WP_345392550.1">
    <property type="nucleotide sequence ID" value="NZ_BAABHG010000005.1"/>
</dbReference>
<dbReference type="Pfam" id="PF12679">
    <property type="entry name" value="ABC2_membrane_2"/>
    <property type="match status" value="1"/>
</dbReference>
<keyword evidence="1" id="KW-1133">Transmembrane helix</keyword>
<feature type="transmembrane region" description="Helical" evidence="1">
    <location>
        <begin position="66"/>
        <end position="90"/>
    </location>
</feature>
<dbReference type="Proteomes" id="UP001597419">
    <property type="component" value="Unassembled WGS sequence"/>
</dbReference>
<dbReference type="EMBL" id="JBHUKU010000020">
    <property type="protein sequence ID" value="MFD2463056.1"/>
    <property type="molecule type" value="Genomic_DNA"/>
</dbReference>
<comment type="caution">
    <text evidence="2">The sequence shown here is derived from an EMBL/GenBank/DDBJ whole genome shotgun (WGS) entry which is preliminary data.</text>
</comment>
<sequence>MMWLSWRQFRVQALTGAVALAVIVAYLVYLGTDVREGYAVFQANCHGVADCAQAKAQFRATYENTLLFLAAGLALVPAVLGTFWGAPLIARELEGNTHTLAWNQSVTRPRWLLTKVLVVGLAAMLLTGVAGAMLTWAAAPFDEVVKNQFSTFVFGARYLAPIGYAALAFTLGTLAGLLLRRTLPAMALTLVGFIAFQFFFANVVRPSLVPAEHATLPMTAEAINEAQNLGSITGGSVINGVRIPAAPDAWIAETSPLRTPDGRTIDGGKFGACINNPPKTGASGTFGDAAVCLAKYNLHVDVSYQPTSRYWTFQVLETVVYLALSGVLLAFSLVRIRRRVMS</sequence>
<name>A0ABW5GQB2_9PSEU</name>
<evidence type="ECO:0000313" key="2">
    <source>
        <dbReference type="EMBL" id="MFD2463056.1"/>
    </source>
</evidence>
<proteinExistence type="predicted"/>
<feature type="transmembrane region" description="Helical" evidence="1">
    <location>
        <begin position="186"/>
        <end position="204"/>
    </location>
</feature>
<organism evidence="2 3">
    <name type="scientific">Amycolatopsis samaneae</name>
    <dbReference type="NCBI Taxonomy" id="664691"/>
    <lineage>
        <taxon>Bacteria</taxon>
        <taxon>Bacillati</taxon>
        <taxon>Actinomycetota</taxon>
        <taxon>Actinomycetes</taxon>
        <taxon>Pseudonocardiales</taxon>
        <taxon>Pseudonocardiaceae</taxon>
        <taxon>Amycolatopsis</taxon>
    </lineage>
</organism>
<keyword evidence="3" id="KW-1185">Reference proteome</keyword>
<keyword evidence="1" id="KW-0812">Transmembrane</keyword>
<gene>
    <name evidence="2" type="ORF">ACFSYJ_30910</name>
</gene>
<feature type="transmembrane region" description="Helical" evidence="1">
    <location>
        <begin position="318"/>
        <end position="336"/>
    </location>
</feature>
<feature type="transmembrane region" description="Helical" evidence="1">
    <location>
        <begin position="12"/>
        <end position="31"/>
    </location>
</feature>
<feature type="transmembrane region" description="Helical" evidence="1">
    <location>
        <begin position="111"/>
        <end position="138"/>
    </location>
</feature>
<protein>
    <submittedName>
        <fullName evidence="2">ABC transporter permease subunit</fullName>
    </submittedName>
</protein>
<accession>A0ABW5GQB2</accession>
<reference evidence="3" key="1">
    <citation type="journal article" date="2019" name="Int. J. Syst. Evol. Microbiol.">
        <title>The Global Catalogue of Microorganisms (GCM) 10K type strain sequencing project: providing services to taxonomists for standard genome sequencing and annotation.</title>
        <authorList>
            <consortium name="The Broad Institute Genomics Platform"/>
            <consortium name="The Broad Institute Genome Sequencing Center for Infectious Disease"/>
            <person name="Wu L."/>
            <person name="Ma J."/>
        </authorList>
    </citation>
    <scope>NUCLEOTIDE SEQUENCE [LARGE SCALE GENOMIC DNA]</scope>
    <source>
        <strain evidence="3">CGMCC 4.7643</strain>
    </source>
</reference>
<keyword evidence="1" id="KW-0472">Membrane</keyword>
<evidence type="ECO:0000256" key="1">
    <source>
        <dbReference type="SAM" id="Phobius"/>
    </source>
</evidence>
<feature type="transmembrane region" description="Helical" evidence="1">
    <location>
        <begin position="158"/>
        <end position="179"/>
    </location>
</feature>
<evidence type="ECO:0000313" key="3">
    <source>
        <dbReference type="Proteomes" id="UP001597419"/>
    </source>
</evidence>